<sequence length="152" mass="17794">MKHKIRNVEPRDLDLLMALCEEHATYEKFEKTIRCDKARLAQALFGDVPKLHGWLVEVDGNVAGYCTFTFDYSTWDAGEYLHMDCLFLQPSARGYGIGRAIMKQLEKEAQQRDCINMQWQTPSFNERAIRFYERLGASKAEKNRFTYPICQR</sequence>
<accession>A0ABS1KKK5</accession>
<dbReference type="InterPro" id="IPR000182">
    <property type="entry name" value="GNAT_dom"/>
</dbReference>
<keyword evidence="2" id="KW-0012">Acyltransferase</keyword>
<dbReference type="PANTHER" id="PTHR10545:SF29">
    <property type="entry name" value="GH14572P-RELATED"/>
    <property type="match status" value="1"/>
</dbReference>
<dbReference type="Proteomes" id="UP000613030">
    <property type="component" value="Unassembled WGS sequence"/>
</dbReference>
<comment type="caution">
    <text evidence="4">The sequence shown here is derived from an EMBL/GenBank/DDBJ whole genome shotgun (WGS) entry which is preliminary data.</text>
</comment>
<proteinExistence type="predicted"/>
<dbReference type="SUPFAM" id="SSF55729">
    <property type="entry name" value="Acyl-CoA N-acyltransferases (Nat)"/>
    <property type="match status" value="1"/>
</dbReference>
<dbReference type="Gene3D" id="3.40.630.30">
    <property type="match status" value="1"/>
</dbReference>
<keyword evidence="1" id="KW-0808">Transferase</keyword>
<dbReference type="Pfam" id="PF00583">
    <property type="entry name" value="Acetyltransf_1"/>
    <property type="match status" value="1"/>
</dbReference>
<dbReference type="PANTHER" id="PTHR10545">
    <property type="entry name" value="DIAMINE N-ACETYLTRANSFERASE"/>
    <property type="match status" value="1"/>
</dbReference>
<dbReference type="InterPro" id="IPR016181">
    <property type="entry name" value="Acyl_CoA_acyltransferase"/>
</dbReference>
<organism evidence="4 5">
    <name type="scientific">Chryseolinea lacunae</name>
    <dbReference type="NCBI Taxonomy" id="2801331"/>
    <lineage>
        <taxon>Bacteria</taxon>
        <taxon>Pseudomonadati</taxon>
        <taxon>Bacteroidota</taxon>
        <taxon>Cytophagia</taxon>
        <taxon>Cytophagales</taxon>
        <taxon>Fulvivirgaceae</taxon>
        <taxon>Chryseolinea</taxon>
    </lineage>
</organism>
<evidence type="ECO:0000256" key="1">
    <source>
        <dbReference type="ARBA" id="ARBA00022679"/>
    </source>
</evidence>
<protein>
    <submittedName>
        <fullName evidence="4">GNAT family N-acetyltransferase</fullName>
    </submittedName>
</protein>
<keyword evidence="5" id="KW-1185">Reference proteome</keyword>
<name>A0ABS1KKK5_9BACT</name>
<evidence type="ECO:0000313" key="5">
    <source>
        <dbReference type="Proteomes" id="UP000613030"/>
    </source>
</evidence>
<reference evidence="4 5" key="1">
    <citation type="submission" date="2021-01" db="EMBL/GenBank/DDBJ databases">
        <title>Chryseolinea sp. Jin1 Genome sequencing and assembly.</title>
        <authorList>
            <person name="Kim I."/>
        </authorList>
    </citation>
    <scope>NUCLEOTIDE SEQUENCE [LARGE SCALE GENOMIC DNA]</scope>
    <source>
        <strain evidence="4 5">Jin1</strain>
    </source>
</reference>
<dbReference type="PROSITE" id="PS51186">
    <property type="entry name" value="GNAT"/>
    <property type="match status" value="1"/>
</dbReference>
<evidence type="ECO:0000313" key="4">
    <source>
        <dbReference type="EMBL" id="MBL0739989.1"/>
    </source>
</evidence>
<dbReference type="EMBL" id="JAERRB010000001">
    <property type="protein sequence ID" value="MBL0739989.1"/>
    <property type="molecule type" value="Genomic_DNA"/>
</dbReference>
<gene>
    <name evidence="4" type="ORF">JI741_02110</name>
</gene>
<dbReference type="InterPro" id="IPR051016">
    <property type="entry name" value="Diverse_Substrate_AcTransf"/>
</dbReference>
<feature type="domain" description="N-acetyltransferase" evidence="3">
    <location>
        <begin position="3"/>
        <end position="152"/>
    </location>
</feature>
<evidence type="ECO:0000256" key="2">
    <source>
        <dbReference type="ARBA" id="ARBA00023315"/>
    </source>
</evidence>
<evidence type="ECO:0000259" key="3">
    <source>
        <dbReference type="PROSITE" id="PS51186"/>
    </source>
</evidence>
<dbReference type="CDD" id="cd04301">
    <property type="entry name" value="NAT_SF"/>
    <property type="match status" value="1"/>
</dbReference>
<dbReference type="RefSeq" id="WP_202006948.1">
    <property type="nucleotide sequence ID" value="NZ_JAERRB010000001.1"/>
</dbReference>